<dbReference type="PROSITE" id="PS51174">
    <property type="entry name" value="BARWIN_3"/>
    <property type="match status" value="1"/>
</dbReference>
<protein>
    <recommendedName>
        <fullName evidence="3">Barwin domain-containing protein</fullName>
    </recommendedName>
</protein>
<dbReference type="Pfam" id="PF00967">
    <property type="entry name" value="Barwin"/>
    <property type="match status" value="1"/>
</dbReference>
<dbReference type="InterPro" id="IPR044301">
    <property type="entry name" value="PR4"/>
</dbReference>
<dbReference type="PANTHER" id="PTHR46351">
    <property type="entry name" value="WOUND-INDUCED PROTEIN WIN2"/>
    <property type="match status" value="1"/>
</dbReference>
<dbReference type="InterPro" id="IPR036908">
    <property type="entry name" value="RlpA-like_sf"/>
</dbReference>
<gene>
    <name evidence="4" type="ORF">ERUC_LOCUS4212</name>
</gene>
<accession>A0ABC8IY47</accession>
<keyword evidence="1" id="KW-1015">Disulfide bond</keyword>
<dbReference type="SUPFAM" id="SSF50685">
    <property type="entry name" value="Barwin-like endoglucanases"/>
    <property type="match status" value="1"/>
</dbReference>
<organism evidence="4 5">
    <name type="scientific">Eruca vesicaria subsp. sativa</name>
    <name type="common">Garden rocket</name>
    <name type="synonym">Eruca sativa</name>
    <dbReference type="NCBI Taxonomy" id="29727"/>
    <lineage>
        <taxon>Eukaryota</taxon>
        <taxon>Viridiplantae</taxon>
        <taxon>Streptophyta</taxon>
        <taxon>Embryophyta</taxon>
        <taxon>Tracheophyta</taxon>
        <taxon>Spermatophyta</taxon>
        <taxon>Magnoliopsida</taxon>
        <taxon>eudicotyledons</taxon>
        <taxon>Gunneridae</taxon>
        <taxon>Pentapetalae</taxon>
        <taxon>rosids</taxon>
        <taxon>malvids</taxon>
        <taxon>Brassicales</taxon>
        <taxon>Brassicaceae</taxon>
        <taxon>Brassiceae</taxon>
        <taxon>Eruca</taxon>
    </lineage>
</organism>
<dbReference type="EMBL" id="CAKOAT010063821">
    <property type="protein sequence ID" value="CAH8306085.1"/>
    <property type="molecule type" value="Genomic_DNA"/>
</dbReference>
<dbReference type="PANTHER" id="PTHR46351:SF7">
    <property type="entry name" value="HEVEIN-LIKE PREPROPROTEIN"/>
    <property type="match status" value="1"/>
</dbReference>
<feature type="signal peptide" evidence="2">
    <location>
        <begin position="1"/>
        <end position="20"/>
    </location>
</feature>
<evidence type="ECO:0000313" key="5">
    <source>
        <dbReference type="Proteomes" id="UP001642260"/>
    </source>
</evidence>
<comment type="caution">
    <text evidence="4">The sequence shown here is derived from an EMBL/GenBank/DDBJ whole genome shotgun (WGS) entry which is preliminary data.</text>
</comment>
<reference evidence="4 5" key="1">
    <citation type="submission" date="2022-03" db="EMBL/GenBank/DDBJ databases">
        <authorList>
            <person name="Macdonald S."/>
            <person name="Ahmed S."/>
            <person name="Newling K."/>
        </authorList>
    </citation>
    <scope>NUCLEOTIDE SEQUENCE [LARGE SCALE GENOMIC DNA]</scope>
</reference>
<evidence type="ECO:0000313" key="4">
    <source>
        <dbReference type="EMBL" id="CAH8306085.1"/>
    </source>
</evidence>
<evidence type="ECO:0000256" key="2">
    <source>
        <dbReference type="SAM" id="SignalP"/>
    </source>
</evidence>
<feature type="domain" description="Barwin" evidence="3">
    <location>
        <begin position="28"/>
        <end position="100"/>
    </location>
</feature>
<name>A0ABC8IY47_ERUVS</name>
<proteinExistence type="predicted"/>
<dbReference type="AlphaFoldDB" id="A0ABC8IY47"/>
<feature type="chain" id="PRO_5044763163" description="Barwin domain-containing protein" evidence="2">
    <location>
        <begin position="21"/>
        <end position="100"/>
    </location>
</feature>
<dbReference type="Proteomes" id="UP001642260">
    <property type="component" value="Unassembled WGS sequence"/>
</dbReference>
<dbReference type="Gene3D" id="2.40.40.10">
    <property type="entry name" value="RlpA-like domain"/>
    <property type="match status" value="1"/>
</dbReference>
<dbReference type="PRINTS" id="PR00602">
    <property type="entry name" value="BARWIN"/>
</dbReference>
<sequence length="100" mass="10771">MKIGLTITIILLSVATTVLGSEPSGQGESASNVHATYNFYNAEKNNYDLMATSVFCATWDAGKPYEWRSKYGWTAFCGPVGPRGLAACGKCLRAGNTRKN</sequence>
<dbReference type="InterPro" id="IPR001153">
    <property type="entry name" value="Barwin_dom"/>
</dbReference>
<evidence type="ECO:0000256" key="1">
    <source>
        <dbReference type="ARBA" id="ARBA00023157"/>
    </source>
</evidence>
<keyword evidence="5" id="KW-1185">Reference proteome</keyword>
<evidence type="ECO:0000259" key="3">
    <source>
        <dbReference type="PROSITE" id="PS51174"/>
    </source>
</evidence>
<keyword evidence="2" id="KW-0732">Signal</keyword>